<name>A0A1M6E592_9BACT</name>
<keyword evidence="4" id="KW-0456">Lyase</keyword>
<dbReference type="Proteomes" id="UP000184510">
    <property type="component" value="Unassembled WGS sequence"/>
</dbReference>
<keyword evidence="5" id="KW-0119">Carbohydrate metabolism</keyword>
<evidence type="ECO:0000256" key="2">
    <source>
        <dbReference type="ARBA" id="ARBA00006906"/>
    </source>
</evidence>
<sequence>MTIDLPTKIVPVIIIDNPETAKPLGEILLEENLPVAEVTLRTPAALQSLEIMAGLEGLTVGAGTAITKEQAEAAYHAGSKFIVSPALHCEVIEYCQRADVPVIPGIATPSEIAQAMRYGLNLLKFFPAEALGGASALKAITSVYPEIGIMPTGGITPANVGEYLSLPCVRACGGSWMVPRDLLQQERFDEIRALVREAATLSSAT</sequence>
<dbReference type="RefSeq" id="WP_143158303.1">
    <property type="nucleotide sequence ID" value="NZ_FQYR01000002.1"/>
</dbReference>
<dbReference type="OrthoDB" id="9802667at2"/>
<evidence type="ECO:0000256" key="1">
    <source>
        <dbReference type="ARBA" id="ARBA00004761"/>
    </source>
</evidence>
<dbReference type="NCBIfam" id="TIGR01182">
    <property type="entry name" value="eda"/>
    <property type="match status" value="1"/>
</dbReference>
<dbReference type="Pfam" id="PF01081">
    <property type="entry name" value="Aldolase"/>
    <property type="match status" value="1"/>
</dbReference>
<comment type="subunit">
    <text evidence="3">Homotrimer.</text>
</comment>
<evidence type="ECO:0000256" key="4">
    <source>
        <dbReference type="ARBA" id="ARBA00023239"/>
    </source>
</evidence>
<comment type="similarity">
    <text evidence="2">Belongs to the KHG/KDPG aldolase family.</text>
</comment>
<dbReference type="SUPFAM" id="SSF51569">
    <property type="entry name" value="Aldolase"/>
    <property type="match status" value="1"/>
</dbReference>
<dbReference type="InterPro" id="IPR000887">
    <property type="entry name" value="Aldlse_KDPG_KHG"/>
</dbReference>
<dbReference type="InterPro" id="IPR013785">
    <property type="entry name" value="Aldolase_TIM"/>
</dbReference>
<dbReference type="PANTHER" id="PTHR30246">
    <property type="entry name" value="2-KETO-3-DEOXY-6-PHOSPHOGLUCONATE ALDOLASE"/>
    <property type="match status" value="1"/>
</dbReference>
<dbReference type="GO" id="GO:0016829">
    <property type="term" value="F:lyase activity"/>
    <property type="evidence" value="ECO:0007669"/>
    <property type="project" value="UniProtKB-KW"/>
</dbReference>
<dbReference type="InParanoid" id="A0A1M6E592"/>
<evidence type="ECO:0000313" key="7">
    <source>
        <dbReference type="Proteomes" id="UP000184510"/>
    </source>
</evidence>
<evidence type="ECO:0000313" key="6">
    <source>
        <dbReference type="EMBL" id="SHI80539.1"/>
    </source>
</evidence>
<dbReference type="PROSITE" id="PS00160">
    <property type="entry name" value="ALDOLASE_KDPG_KHG_2"/>
    <property type="match status" value="1"/>
</dbReference>
<evidence type="ECO:0000256" key="3">
    <source>
        <dbReference type="ARBA" id="ARBA00011233"/>
    </source>
</evidence>
<dbReference type="STRING" id="1123071.SAMN02745181_0934"/>
<keyword evidence="7" id="KW-1185">Reference proteome</keyword>
<organism evidence="6 7">
    <name type="scientific">Rubritalea squalenifaciens DSM 18772</name>
    <dbReference type="NCBI Taxonomy" id="1123071"/>
    <lineage>
        <taxon>Bacteria</taxon>
        <taxon>Pseudomonadati</taxon>
        <taxon>Verrucomicrobiota</taxon>
        <taxon>Verrucomicrobiia</taxon>
        <taxon>Verrucomicrobiales</taxon>
        <taxon>Rubritaleaceae</taxon>
        <taxon>Rubritalea</taxon>
    </lineage>
</organism>
<dbReference type="Gene3D" id="3.20.20.70">
    <property type="entry name" value="Aldolase class I"/>
    <property type="match status" value="1"/>
</dbReference>
<dbReference type="FunCoup" id="A0A1M6E592">
    <property type="interactions" value="231"/>
</dbReference>
<gene>
    <name evidence="6" type="ORF">SAMN02745181_0934</name>
</gene>
<evidence type="ECO:0000256" key="5">
    <source>
        <dbReference type="ARBA" id="ARBA00023277"/>
    </source>
</evidence>
<proteinExistence type="inferred from homology"/>
<accession>A0A1M6E592</accession>
<protein>
    <submittedName>
        <fullName evidence="6">2-dehydro-3-deoxyphosphogluconate aldolase / (4S)-4-hydroxy-2-oxoglutarate aldolase</fullName>
    </submittedName>
</protein>
<reference evidence="6 7" key="1">
    <citation type="submission" date="2016-11" db="EMBL/GenBank/DDBJ databases">
        <authorList>
            <person name="Jaros S."/>
            <person name="Januszkiewicz K."/>
            <person name="Wedrychowicz H."/>
        </authorList>
    </citation>
    <scope>NUCLEOTIDE SEQUENCE [LARGE SCALE GENOMIC DNA]</scope>
    <source>
        <strain evidence="6 7">DSM 18772</strain>
    </source>
</reference>
<comment type="pathway">
    <text evidence="1">Carbohydrate acid metabolism.</text>
</comment>
<dbReference type="EMBL" id="FQYR01000002">
    <property type="protein sequence ID" value="SHI80539.1"/>
    <property type="molecule type" value="Genomic_DNA"/>
</dbReference>
<dbReference type="AlphaFoldDB" id="A0A1M6E592"/>
<dbReference type="PANTHER" id="PTHR30246:SF1">
    <property type="entry name" value="2-DEHYDRO-3-DEOXY-6-PHOSPHOGALACTONATE ALDOLASE-RELATED"/>
    <property type="match status" value="1"/>
</dbReference>
<dbReference type="CDD" id="cd00452">
    <property type="entry name" value="KDPG_aldolase"/>
    <property type="match status" value="1"/>
</dbReference>
<dbReference type="InterPro" id="IPR031338">
    <property type="entry name" value="KDPG/KHG_AS_2"/>
</dbReference>